<dbReference type="InterPro" id="IPR006312">
    <property type="entry name" value="TatA/E"/>
</dbReference>
<comment type="function">
    <text evidence="9">Part of the twin-arginine translocation (Tat) system that transports large folded proteins containing a characteristic twin-arginine motif in their signal peptide across membranes. TatA could form the protein-conducting channel of the Tat system.</text>
</comment>
<feature type="compositionally biased region" description="Basic and acidic residues" evidence="10">
    <location>
        <begin position="69"/>
        <end position="82"/>
    </location>
</feature>
<organism evidence="11 12">
    <name type="scientific">Sphingobacterium pedocola</name>
    <dbReference type="NCBI Taxonomy" id="2082722"/>
    <lineage>
        <taxon>Bacteria</taxon>
        <taxon>Pseudomonadati</taxon>
        <taxon>Bacteroidota</taxon>
        <taxon>Sphingobacteriia</taxon>
        <taxon>Sphingobacteriales</taxon>
        <taxon>Sphingobacteriaceae</taxon>
        <taxon>Sphingobacterium</taxon>
    </lineage>
</organism>
<protein>
    <recommendedName>
        <fullName evidence="9">Sec-independent protein translocase protein TatA</fullName>
    </recommendedName>
</protein>
<reference evidence="11 12" key="1">
    <citation type="submission" date="2018-02" db="EMBL/GenBank/DDBJ databases">
        <title>Sphingobacterium KA21.</title>
        <authorList>
            <person name="Vasarhelyi B.M."/>
            <person name="Deshmukh S."/>
            <person name="Balint B."/>
            <person name="Kukolya J."/>
        </authorList>
    </citation>
    <scope>NUCLEOTIDE SEQUENCE [LARGE SCALE GENOMIC DNA]</scope>
    <source>
        <strain evidence="11 12">Ka21</strain>
    </source>
</reference>
<keyword evidence="12" id="KW-1185">Reference proteome</keyword>
<evidence type="ECO:0000256" key="4">
    <source>
        <dbReference type="ARBA" id="ARBA00022692"/>
    </source>
</evidence>
<keyword evidence="2 9" id="KW-0813">Transport</keyword>
<keyword evidence="6 9" id="KW-1133">Transmembrane helix</keyword>
<comment type="similarity">
    <text evidence="9">Belongs to the TatA/E family.</text>
</comment>
<feature type="compositionally biased region" description="Basic and acidic residues" evidence="10">
    <location>
        <begin position="103"/>
        <end position="113"/>
    </location>
</feature>
<proteinExistence type="inferred from homology"/>
<evidence type="ECO:0000256" key="1">
    <source>
        <dbReference type="ARBA" id="ARBA00004162"/>
    </source>
</evidence>
<sequence>MTTLAFLNIGTQEMMLIVIVVLLLFGGKKLPELARGLGKGIREFKDASEGIKREISDQINNFEKDLDVTIEDKDTAPQKTEDTSTFSEDVENSNVIDEQETPVAEKKFPEFTKPENTYQHDPGAHPVDESEYYKYGYNDDFANQNATEDNGETTGTVNNSDPKDDSIKNA</sequence>
<dbReference type="PRINTS" id="PR01506">
    <property type="entry name" value="TATBPROTEIN"/>
</dbReference>
<dbReference type="PANTHER" id="PTHR42982:SF1">
    <property type="entry name" value="SEC-INDEPENDENT PROTEIN TRANSLOCASE PROTEIN TATA"/>
    <property type="match status" value="1"/>
</dbReference>
<feature type="compositionally biased region" description="Basic and acidic residues" evidence="10">
    <location>
        <begin position="122"/>
        <end position="132"/>
    </location>
</feature>
<evidence type="ECO:0000256" key="6">
    <source>
        <dbReference type="ARBA" id="ARBA00022989"/>
    </source>
</evidence>
<dbReference type="PANTHER" id="PTHR42982">
    <property type="entry name" value="SEC-INDEPENDENT PROTEIN TRANSLOCASE PROTEIN TATA"/>
    <property type="match status" value="1"/>
</dbReference>
<keyword evidence="8 9" id="KW-0472">Membrane</keyword>
<accession>A0ABR9T2H3</accession>
<dbReference type="EMBL" id="PSKQ01000012">
    <property type="protein sequence ID" value="MBE8719541.1"/>
    <property type="molecule type" value="Genomic_DNA"/>
</dbReference>
<keyword evidence="5 9" id="KW-0653">Protein transport</keyword>
<evidence type="ECO:0000313" key="12">
    <source>
        <dbReference type="Proteomes" id="UP000618319"/>
    </source>
</evidence>
<keyword evidence="7 9" id="KW-0811">Translocation</keyword>
<keyword evidence="4 9" id="KW-0812">Transmembrane</keyword>
<dbReference type="NCBIfam" id="TIGR01411">
    <property type="entry name" value="tatAE"/>
    <property type="match status" value="1"/>
</dbReference>
<feature type="compositionally biased region" description="Polar residues" evidence="10">
    <location>
        <begin position="83"/>
        <end position="96"/>
    </location>
</feature>
<comment type="subunit">
    <text evidence="9">Forms a complex with TatC.</text>
</comment>
<evidence type="ECO:0000256" key="2">
    <source>
        <dbReference type="ARBA" id="ARBA00022448"/>
    </source>
</evidence>
<feature type="region of interest" description="Disordered" evidence="10">
    <location>
        <begin position="69"/>
        <end position="170"/>
    </location>
</feature>
<dbReference type="InterPro" id="IPR003369">
    <property type="entry name" value="TatA/B/E"/>
</dbReference>
<dbReference type="Proteomes" id="UP000618319">
    <property type="component" value="Unassembled WGS sequence"/>
</dbReference>
<keyword evidence="3 9" id="KW-1003">Cell membrane</keyword>
<dbReference type="HAMAP" id="MF_00236">
    <property type="entry name" value="TatA_E"/>
    <property type="match status" value="1"/>
</dbReference>
<evidence type="ECO:0000313" key="11">
    <source>
        <dbReference type="EMBL" id="MBE8719541.1"/>
    </source>
</evidence>
<feature type="transmembrane region" description="Helical" evidence="9">
    <location>
        <begin position="6"/>
        <end position="25"/>
    </location>
</feature>
<dbReference type="RefSeq" id="WP_196940313.1">
    <property type="nucleotide sequence ID" value="NZ_MU158690.1"/>
</dbReference>
<feature type="compositionally biased region" description="Polar residues" evidence="10">
    <location>
        <begin position="141"/>
        <end position="160"/>
    </location>
</feature>
<gene>
    <name evidence="9" type="primary">tatA</name>
    <name evidence="11" type="ORF">C4F40_02195</name>
</gene>
<dbReference type="NCBIfam" id="NF011430">
    <property type="entry name" value="PRK14861.1"/>
    <property type="match status" value="1"/>
</dbReference>
<dbReference type="Gene3D" id="1.20.5.3310">
    <property type="match status" value="1"/>
</dbReference>
<comment type="subcellular location">
    <subcellularLocation>
        <location evidence="1 9">Cell membrane</location>
        <topology evidence="1 9">Single-pass membrane protein</topology>
    </subcellularLocation>
</comment>
<evidence type="ECO:0000256" key="7">
    <source>
        <dbReference type="ARBA" id="ARBA00023010"/>
    </source>
</evidence>
<name>A0ABR9T2H3_9SPHI</name>
<evidence type="ECO:0000256" key="8">
    <source>
        <dbReference type="ARBA" id="ARBA00023136"/>
    </source>
</evidence>
<evidence type="ECO:0000256" key="5">
    <source>
        <dbReference type="ARBA" id="ARBA00022927"/>
    </source>
</evidence>
<dbReference type="Pfam" id="PF02416">
    <property type="entry name" value="TatA_B_E"/>
    <property type="match status" value="1"/>
</dbReference>
<evidence type="ECO:0000256" key="3">
    <source>
        <dbReference type="ARBA" id="ARBA00022475"/>
    </source>
</evidence>
<evidence type="ECO:0000256" key="10">
    <source>
        <dbReference type="SAM" id="MobiDB-lite"/>
    </source>
</evidence>
<evidence type="ECO:0000256" key="9">
    <source>
        <dbReference type="HAMAP-Rule" id="MF_00236"/>
    </source>
</evidence>
<feature type="compositionally biased region" description="Basic and acidic residues" evidence="10">
    <location>
        <begin position="161"/>
        <end position="170"/>
    </location>
</feature>
<comment type="caution">
    <text evidence="11">The sequence shown here is derived from an EMBL/GenBank/DDBJ whole genome shotgun (WGS) entry which is preliminary data.</text>
</comment>